<comment type="catalytic activity">
    <reaction evidence="1">
        <text>ATP + protein L-histidine = ADP + protein N-phospho-L-histidine.</text>
        <dbReference type="EC" id="2.7.13.3"/>
    </reaction>
</comment>
<dbReference type="PANTHER" id="PTHR43547">
    <property type="entry name" value="TWO-COMPONENT HISTIDINE KINASE"/>
    <property type="match status" value="1"/>
</dbReference>
<dbReference type="SUPFAM" id="SSF46689">
    <property type="entry name" value="Homeodomain-like"/>
    <property type="match status" value="1"/>
</dbReference>
<keyword evidence="18" id="KW-1185">Reference proteome</keyword>
<evidence type="ECO:0000256" key="7">
    <source>
        <dbReference type="ARBA" id="ARBA00022840"/>
    </source>
</evidence>
<dbReference type="Pfam" id="PF07495">
    <property type="entry name" value="Y_Y_Y"/>
    <property type="match status" value="1"/>
</dbReference>
<dbReference type="SMART" id="SM00342">
    <property type="entry name" value="HTH_ARAC"/>
    <property type="match status" value="1"/>
</dbReference>
<dbReference type="InterPro" id="IPR001789">
    <property type="entry name" value="Sig_transdc_resp-reg_receiver"/>
</dbReference>
<keyword evidence="5" id="KW-0547">Nucleotide-binding</keyword>
<dbReference type="PROSITE" id="PS50110">
    <property type="entry name" value="RESPONSE_REGULATORY"/>
    <property type="match status" value="1"/>
</dbReference>
<dbReference type="InterPro" id="IPR009057">
    <property type="entry name" value="Homeodomain-like_sf"/>
</dbReference>
<evidence type="ECO:0000256" key="10">
    <source>
        <dbReference type="ARBA" id="ARBA00023163"/>
    </source>
</evidence>
<dbReference type="FunFam" id="2.60.40.10:FF:000791">
    <property type="entry name" value="Two-component system sensor histidine kinase/response regulator"/>
    <property type="match status" value="1"/>
</dbReference>
<dbReference type="Gene3D" id="2.60.40.10">
    <property type="entry name" value="Immunoglobulins"/>
    <property type="match status" value="1"/>
</dbReference>
<dbReference type="InterPro" id="IPR011006">
    <property type="entry name" value="CheY-like_superfamily"/>
</dbReference>
<organism evidence="17 18">
    <name type="scientific">Lacibacter luteus</name>
    <dbReference type="NCBI Taxonomy" id="2508719"/>
    <lineage>
        <taxon>Bacteria</taxon>
        <taxon>Pseudomonadati</taxon>
        <taxon>Bacteroidota</taxon>
        <taxon>Chitinophagia</taxon>
        <taxon>Chitinophagales</taxon>
        <taxon>Chitinophagaceae</taxon>
        <taxon>Lacibacter</taxon>
    </lineage>
</organism>
<feature type="transmembrane region" description="Helical" evidence="13">
    <location>
        <begin position="781"/>
        <end position="801"/>
    </location>
</feature>
<evidence type="ECO:0000256" key="8">
    <source>
        <dbReference type="ARBA" id="ARBA00023012"/>
    </source>
</evidence>
<dbReference type="PRINTS" id="PR00344">
    <property type="entry name" value="BCTRLSENSOR"/>
</dbReference>
<feature type="modified residue" description="4-aspartylphosphate" evidence="11">
    <location>
        <position position="1180"/>
    </location>
</feature>
<keyword evidence="3 11" id="KW-0597">Phosphoprotein</keyword>
<evidence type="ECO:0000313" key="17">
    <source>
        <dbReference type="EMBL" id="RXK61654.1"/>
    </source>
</evidence>
<dbReference type="SUPFAM" id="SSF55874">
    <property type="entry name" value="ATPase domain of HSP90 chaperone/DNA topoisomerase II/histidine kinase"/>
    <property type="match status" value="1"/>
</dbReference>
<keyword evidence="8" id="KW-0902">Two-component regulatory system</keyword>
<dbReference type="Gene3D" id="1.10.10.60">
    <property type="entry name" value="Homeodomain-like"/>
    <property type="match status" value="1"/>
</dbReference>
<dbReference type="Pfam" id="PF07494">
    <property type="entry name" value="Reg_prop"/>
    <property type="match status" value="6"/>
</dbReference>
<dbReference type="InterPro" id="IPR015943">
    <property type="entry name" value="WD40/YVTN_repeat-like_dom_sf"/>
</dbReference>
<feature type="domain" description="Histidine kinase" evidence="15">
    <location>
        <begin position="863"/>
        <end position="1080"/>
    </location>
</feature>
<dbReference type="GO" id="GO:0005524">
    <property type="term" value="F:ATP binding"/>
    <property type="evidence" value="ECO:0007669"/>
    <property type="project" value="UniProtKB-KW"/>
</dbReference>
<dbReference type="SMART" id="SM00387">
    <property type="entry name" value="HATPase_c"/>
    <property type="match status" value="1"/>
</dbReference>
<dbReference type="InterPro" id="IPR011123">
    <property type="entry name" value="Y_Y_Y"/>
</dbReference>
<dbReference type="InterPro" id="IPR011047">
    <property type="entry name" value="Quinoprotein_ADH-like_sf"/>
</dbReference>
<keyword evidence="13" id="KW-1133">Transmembrane helix</keyword>
<dbReference type="CDD" id="cd00146">
    <property type="entry name" value="PKD"/>
    <property type="match status" value="1"/>
</dbReference>
<dbReference type="SUPFAM" id="SSF52172">
    <property type="entry name" value="CheY-like"/>
    <property type="match status" value="1"/>
</dbReference>
<dbReference type="Pfam" id="PF02518">
    <property type="entry name" value="HATPase_c"/>
    <property type="match status" value="1"/>
</dbReference>
<keyword evidence="13" id="KW-0812">Transmembrane</keyword>
<dbReference type="CDD" id="cd00075">
    <property type="entry name" value="HATPase"/>
    <property type="match status" value="1"/>
</dbReference>
<dbReference type="SUPFAM" id="SSF63829">
    <property type="entry name" value="Calcium-dependent phosphotriesterase"/>
    <property type="match status" value="1"/>
</dbReference>
<dbReference type="Proteomes" id="UP000290204">
    <property type="component" value="Unassembled WGS sequence"/>
</dbReference>
<sequence>MISVIRKRQLHFLLIGIIITVIPLNAQIPVAYLGINQGLSNNSVRCILRDHKGFMWFGTYDGLNRYDGYSFRIFRSKVNDSTSLINPFINTLSEDKNGHLWIGTRGGVSIYNSLTDKFNRLSVKADKKNSILNDVIRAIGTDSSNNVFVGAENSGLFFCKNGSPVSTSVALTVPGGTTTRFGVQAIKISKDNKVWVFVQNRGLCLFDYASMKLQLIDSTAQTASAIDIDGNDIWIGGLLGLYHYDIAQGKGRPALEIPVNSEKIWSVTVDREHNLWIGTVDKGVNIWNTRSNSMEFLNAGDSKFSLLSGYVYAIYEDPNGRIWIGTLKGGVNIIDPQKKKFRLIAHDAGIPGGLSGNSVSCFFEANDGSLWIGTDDAGLSIWDRKKNKFTNLQSKPGNENSLPSDAIETITSDADNNIWVGTFNAGLCRLYPDGKISKRYKCINPLSGLENPVISILYSDSKKTLWASTLRQGLRYGALYYYNRLNDRFEAFDTGLSDLFCLTEDKSGNFWGGNLNQLVKIDRVTKRHEFFTLGQPVKAIYEDRKGNFWIGTEGGGLILFDRQQKKIKARFTVDEGLCSDAVLNILEDAAGHLWISTLNGLSRFDPASKVFKNYYYNDGLQSNQFNYNSALILRSGEFLFGGIKGFNLFHPEQITSVTTFPPLVVTSIKVNNSAINADNAYVMKTSQDEITELKMPYNQAVISVEFAALEYSIPEKISYAYYLEGWDRNWNYSGKTRIANYTHLSEGTYTLRIKVTDVEGNWSKSERTIRIVILPPWFRTWWAYTSYLLIVASLIYVFWLYRHRQTKLKYEIAFANISIEKEKAEAEKHRAEYEKEKAIHEADRIVSEKEKELNTKRLDFFTSITHEFRTPLTLIINPVKDFLQNKREVNDKKGDMTIVYRNARRLLSLVDQLLFFRKTDAGIDKIKPAKLNFYTLSHEVFLCFVQQARLRNIQYEFIADNPELELYADREKMEIVLYNLLSNAIKYTPDKGRIIFQIVETDSEVEVIVKDTGAGIPKEAGEKLFDKFYQAKGPGVQTKPGFGIGLYLVKQLVEMHNGSVSYESILEKGTTFKIALKKDKDHFKDVEVFESKNIETSFLNELNESDELLSEETEKENTEEGQLQSVFSAKQIMLVVDDDKEIRSYVSGMFRDQFNVYEAQSGKEGLKMAEKHQPDIIISDIKMEDGDGIDFCRKIKSHNSLSHIPVILLTGTHTSDLKLEGVEGGADDYITKPFEKELLLARVNNLQKSRINLQRYFFNEITLKKHDLKISEEDKEFLERCIAIVEEHLEDDEFTITQLATQMGRSYSSVYKRIRMISGQSLQGFVRFVRLRKAAELFINTNQNVGEVAFKVGIYDAKFFREQFHKLFGLKPSEYIKKYRKPFQDQFLINPESGL</sequence>
<dbReference type="Gene3D" id="1.10.287.130">
    <property type="match status" value="1"/>
</dbReference>
<keyword evidence="4" id="KW-0808">Transferase</keyword>
<dbReference type="PANTHER" id="PTHR43547:SF2">
    <property type="entry name" value="HYBRID SIGNAL TRANSDUCTION HISTIDINE KINASE C"/>
    <property type="match status" value="1"/>
</dbReference>
<dbReference type="RefSeq" id="WP_129129027.1">
    <property type="nucleotide sequence ID" value="NZ_SDHW01000001.1"/>
</dbReference>
<evidence type="ECO:0000256" key="11">
    <source>
        <dbReference type="PROSITE-ProRule" id="PRU00169"/>
    </source>
</evidence>
<dbReference type="PROSITE" id="PS50109">
    <property type="entry name" value="HIS_KIN"/>
    <property type="match status" value="1"/>
</dbReference>
<gene>
    <name evidence="17" type="ORF">ESA94_01160</name>
</gene>
<keyword evidence="13" id="KW-0472">Membrane</keyword>
<dbReference type="Gene3D" id="3.30.565.10">
    <property type="entry name" value="Histidine kinase-like ATPase, C-terminal domain"/>
    <property type="match status" value="1"/>
</dbReference>
<dbReference type="SUPFAM" id="SSF47384">
    <property type="entry name" value="Homodimeric domain of signal transducing histidine kinase"/>
    <property type="match status" value="1"/>
</dbReference>
<keyword evidence="12" id="KW-0175">Coiled coil</keyword>
<feature type="domain" description="Response regulatory" evidence="16">
    <location>
        <begin position="1132"/>
        <end position="1247"/>
    </location>
</feature>
<dbReference type="InterPro" id="IPR003661">
    <property type="entry name" value="HisK_dim/P_dom"/>
</dbReference>
<evidence type="ECO:0000256" key="5">
    <source>
        <dbReference type="ARBA" id="ARBA00022741"/>
    </source>
</evidence>
<dbReference type="InterPro" id="IPR003594">
    <property type="entry name" value="HATPase_dom"/>
</dbReference>
<dbReference type="InterPro" id="IPR013783">
    <property type="entry name" value="Ig-like_fold"/>
</dbReference>
<dbReference type="OrthoDB" id="9809670at2"/>
<evidence type="ECO:0000256" key="1">
    <source>
        <dbReference type="ARBA" id="ARBA00000085"/>
    </source>
</evidence>
<dbReference type="SMART" id="SM00388">
    <property type="entry name" value="HisKA"/>
    <property type="match status" value="1"/>
</dbReference>
<dbReference type="PROSITE" id="PS01124">
    <property type="entry name" value="HTH_ARAC_FAMILY_2"/>
    <property type="match status" value="1"/>
</dbReference>
<dbReference type="InterPro" id="IPR005467">
    <property type="entry name" value="His_kinase_dom"/>
</dbReference>
<dbReference type="CDD" id="cd00082">
    <property type="entry name" value="HisKA"/>
    <property type="match status" value="1"/>
</dbReference>
<protein>
    <recommendedName>
        <fullName evidence="2">histidine kinase</fullName>
        <ecNumber evidence="2">2.7.13.3</ecNumber>
    </recommendedName>
</protein>
<evidence type="ECO:0000256" key="3">
    <source>
        <dbReference type="ARBA" id="ARBA00022553"/>
    </source>
</evidence>
<dbReference type="InterPro" id="IPR036890">
    <property type="entry name" value="HATPase_C_sf"/>
</dbReference>
<dbReference type="GO" id="GO:0000155">
    <property type="term" value="F:phosphorelay sensor kinase activity"/>
    <property type="evidence" value="ECO:0007669"/>
    <property type="project" value="InterPro"/>
</dbReference>
<evidence type="ECO:0000259" key="14">
    <source>
        <dbReference type="PROSITE" id="PS01124"/>
    </source>
</evidence>
<evidence type="ECO:0000256" key="13">
    <source>
        <dbReference type="SAM" id="Phobius"/>
    </source>
</evidence>
<dbReference type="GO" id="GO:0003700">
    <property type="term" value="F:DNA-binding transcription factor activity"/>
    <property type="evidence" value="ECO:0007669"/>
    <property type="project" value="InterPro"/>
</dbReference>
<evidence type="ECO:0000259" key="15">
    <source>
        <dbReference type="PROSITE" id="PS50109"/>
    </source>
</evidence>
<proteinExistence type="predicted"/>
<dbReference type="EMBL" id="SDHW01000001">
    <property type="protein sequence ID" value="RXK61654.1"/>
    <property type="molecule type" value="Genomic_DNA"/>
</dbReference>
<dbReference type="InterPro" id="IPR036097">
    <property type="entry name" value="HisK_dim/P_sf"/>
</dbReference>
<dbReference type="InterPro" id="IPR011110">
    <property type="entry name" value="Reg_prop"/>
</dbReference>
<comment type="caution">
    <text evidence="17">The sequence shown here is derived from an EMBL/GenBank/DDBJ whole genome shotgun (WGS) entry which is preliminary data.</text>
</comment>
<evidence type="ECO:0000256" key="6">
    <source>
        <dbReference type="ARBA" id="ARBA00022777"/>
    </source>
</evidence>
<dbReference type="CDD" id="cd17574">
    <property type="entry name" value="REC_OmpR"/>
    <property type="match status" value="1"/>
</dbReference>
<keyword evidence="7" id="KW-0067">ATP-binding</keyword>
<feature type="coiled-coil region" evidence="12">
    <location>
        <begin position="812"/>
        <end position="843"/>
    </location>
</feature>
<dbReference type="Pfam" id="PF12833">
    <property type="entry name" value="HTH_18"/>
    <property type="match status" value="1"/>
</dbReference>
<dbReference type="Gene3D" id="3.40.50.2300">
    <property type="match status" value="1"/>
</dbReference>
<dbReference type="InterPro" id="IPR004358">
    <property type="entry name" value="Sig_transdc_His_kin-like_C"/>
</dbReference>
<reference evidence="17 18" key="1">
    <citation type="submission" date="2019-01" db="EMBL/GenBank/DDBJ databases">
        <title>Lacibacter sp. strain TTM-7.</title>
        <authorList>
            <person name="Chen W.-M."/>
        </authorList>
    </citation>
    <scope>NUCLEOTIDE SEQUENCE [LARGE SCALE GENOMIC DNA]</scope>
    <source>
        <strain evidence="17 18">TTM-7</strain>
    </source>
</reference>
<keyword evidence="9" id="KW-0805">Transcription regulation</keyword>
<dbReference type="Pfam" id="PF00512">
    <property type="entry name" value="HisKA"/>
    <property type="match status" value="1"/>
</dbReference>
<dbReference type="SMART" id="SM00448">
    <property type="entry name" value="REC"/>
    <property type="match status" value="1"/>
</dbReference>
<dbReference type="SUPFAM" id="SSF50998">
    <property type="entry name" value="Quinoprotein alcohol dehydrogenase-like"/>
    <property type="match status" value="1"/>
</dbReference>
<evidence type="ECO:0000256" key="2">
    <source>
        <dbReference type="ARBA" id="ARBA00012438"/>
    </source>
</evidence>
<dbReference type="EC" id="2.7.13.3" evidence="2"/>
<evidence type="ECO:0000256" key="9">
    <source>
        <dbReference type="ARBA" id="ARBA00023015"/>
    </source>
</evidence>
<dbReference type="Pfam" id="PF00072">
    <property type="entry name" value="Response_reg"/>
    <property type="match status" value="1"/>
</dbReference>
<dbReference type="Gene3D" id="2.130.10.10">
    <property type="entry name" value="YVTN repeat-like/Quinoprotein amine dehydrogenase"/>
    <property type="match status" value="3"/>
</dbReference>
<dbReference type="GO" id="GO:0043565">
    <property type="term" value="F:sequence-specific DNA binding"/>
    <property type="evidence" value="ECO:0007669"/>
    <property type="project" value="InterPro"/>
</dbReference>
<evidence type="ECO:0000313" key="18">
    <source>
        <dbReference type="Proteomes" id="UP000290204"/>
    </source>
</evidence>
<keyword evidence="6" id="KW-0418">Kinase</keyword>
<accession>A0A4Q1CLM6</accession>
<keyword evidence="10" id="KW-0804">Transcription</keyword>
<evidence type="ECO:0000256" key="4">
    <source>
        <dbReference type="ARBA" id="ARBA00022679"/>
    </source>
</evidence>
<evidence type="ECO:0000259" key="16">
    <source>
        <dbReference type="PROSITE" id="PS50110"/>
    </source>
</evidence>
<evidence type="ECO:0000256" key="12">
    <source>
        <dbReference type="SAM" id="Coils"/>
    </source>
</evidence>
<dbReference type="InterPro" id="IPR018060">
    <property type="entry name" value="HTH_AraC"/>
</dbReference>
<feature type="transmembrane region" description="Helical" evidence="13">
    <location>
        <begin position="12"/>
        <end position="35"/>
    </location>
</feature>
<name>A0A4Q1CLM6_9BACT</name>
<feature type="domain" description="HTH araC/xylS-type" evidence="14">
    <location>
        <begin position="1279"/>
        <end position="1378"/>
    </location>
</feature>
<dbReference type="FunFam" id="3.30.565.10:FF:000037">
    <property type="entry name" value="Hybrid sensor histidine kinase/response regulator"/>
    <property type="match status" value="1"/>
</dbReference>